<proteinExistence type="predicted"/>
<evidence type="ECO:0000313" key="2">
    <source>
        <dbReference type="Proteomes" id="UP001524587"/>
    </source>
</evidence>
<evidence type="ECO:0000313" key="1">
    <source>
        <dbReference type="EMBL" id="MCQ8278282.1"/>
    </source>
</evidence>
<dbReference type="InterPro" id="IPR024078">
    <property type="entry name" value="LmbE-like_dom_sf"/>
</dbReference>
<dbReference type="Proteomes" id="UP001524587">
    <property type="component" value="Unassembled WGS sequence"/>
</dbReference>
<dbReference type="PANTHER" id="PTHR12993:SF29">
    <property type="entry name" value="BLR3841 PROTEIN"/>
    <property type="match status" value="1"/>
</dbReference>
<keyword evidence="2" id="KW-1185">Reference proteome</keyword>
<dbReference type="SUPFAM" id="SSF102588">
    <property type="entry name" value="LmbE-like"/>
    <property type="match status" value="1"/>
</dbReference>
<dbReference type="EMBL" id="JAMSKV010000005">
    <property type="protein sequence ID" value="MCQ8278282.1"/>
    <property type="molecule type" value="Genomic_DNA"/>
</dbReference>
<reference evidence="1 2" key="1">
    <citation type="submission" date="2022-06" db="EMBL/GenBank/DDBJ databases">
        <title>Endosaccharibacter gen. nov., sp. nov., endophytic bacteria isolated from sugarcane.</title>
        <authorList>
            <person name="Pitiwittayakul N."/>
            <person name="Yukphan P."/>
            <person name="Charoenyingcharoen P."/>
            <person name="Tanasupawat S."/>
        </authorList>
    </citation>
    <scope>NUCLEOTIDE SEQUENCE [LARGE SCALE GENOMIC DNA]</scope>
    <source>
        <strain evidence="1 2">KSS8</strain>
    </source>
</reference>
<name>A0ABT1W7N3_9PROT</name>
<gene>
    <name evidence="1" type="ORF">NFI95_07445</name>
</gene>
<organism evidence="1 2">
    <name type="scientific">Endosaccharibacter trunci</name>
    <dbReference type="NCBI Taxonomy" id="2812733"/>
    <lineage>
        <taxon>Bacteria</taxon>
        <taxon>Pseudomonadati</taxon>
        <taxon>Pseudomonadota</taxon>
        <taxon>Alphaproteobacteria</taxon>
        <taxon>Acetobacterales</taxon>
        <taxon>Acetobacteraceae</taxon>
        <taxon>Endosaccharibacter</taxon>
    </lineage>
</organism>
<sequence length="242" mass="25505">MRAGDALAAFRALPVAPIGAVLPGTVLILAPHPDDESLGCGGIIAALCAAGRPPVVVVLTDGAGSHPSSPSWPPERLRAVRAQEVAQAVSLLGLPQDHLVLMNLADTRAPREGPAFERAVADLAAIAVARGCDSILSSWEHDPHGDHVAAWHIARAATDRIGARALAYPVWGWTLDEEAVLPGEIPAGWRIDVEPFLDVKARAVAAHATQHGSLITDDPDGFALPEDFLNLFRGRFETVLLP</sequence>
<dbReference type="PANTHER" id="PTHR12993">
    <property type="entry name" value="N-ACETYLGLUCOSAMINYL-PHOSPHATIDYLINOSITOL DE-N-ACETYLASE-RELATED"/>
    <property type="match status" value="1"/>
</dbReference>
<protein>
    <submittedName>
        <fullName evidence="1">PIG-L family deacetylase</fullName>
    </submittedName>
</protein>
<comment type="caution">
    <text evidence="1">The sequence shown here is derived from an EMBL/GenBank/DDBJ whole genome shotgun (WGS) entry which is preliminary data.</text>
</comment>
<accession>A0ABT1W7N3</accession>
<dbReference type="Gene3D" id="3.40.50.10320">
    <property type="entry name" value="LmbE-like"/>
    <property type="match status" value="1"/>
</dbReference>
<dbReference type="Pfam" id="PF02585">
    <property type="entry name" value="PIG-L"/>
    <property type="match status" value="1"/>
</dbReference>
<dbReference type="InterPro" id="IPR003737">
    <property type="entry name" value="GlcNAc_PI_deacetylase-related"/>
</dbReference>